<dbReference type="Gene3D" id="3.40.50.1000">
    <property type="entry name" value="HAD superfamily/HAD-like"/>
    <property type="match status" value="1"/>
</dbReference>
<accession>A0A840YNZ2</accession>
<dbReference type="GO" id="GO:0016787">
    <property type="term" value="F:hydrolase activity"/>
    <property type="evidence" value="ECO:0007669"/>
    <property type="project" value="UniProtKB-KW"/>
</dbReference>
<dbReference type="Proteomes" id="UP000527143">
    <property type="component" value="Unassembled WGS sequence"/>
</dbReference>
<dbReference type="SUPFAM" id="SSF56784">
    <property type="entry name" value="HAD-like"/>
    <property type="match status" value="1"/>
</dbReference>
<protein>
    <submittedName>
        <fullName evidence="1">Hydroxymethylpyrimidine pyrophosphatase-like HAD family hydrolase</fullName>
    </submittedName>
</protein>
<comment type="caution">
    <text evidence="1">The sequence shown here is derived from an EMBL/GenBank/DDBJ whole genome shotgun (WGS) entry which is preliminary data.</text>
</comment>
<evidence type="ECO:0000313" key="1">
    <source>
        <dbReference type="EMBL" id="MBB5712156.1"/>
    </source>
</evidence>
<organism evidence="1 2">
    <name type="scientific">Sphingomonas xinjiangensis</name>
    <dbReference type="NCBI Taxonomy" id="643568"/>
    <lineage>
        <taxon>Bacteria</taxon>
        <taxon>Pseudomonadati</taxon>
        <taxon>Pseudomonadota</taxon>
        <taxon>Alphaproteobacteria</taxon>
        <taxon>Sphingomonadales</taxon>
        <taxon>Sphingomonadaceae</taxon>
        <taxon>Sphingomonas</taxon>
    </lineage>
</organism>
<name>A0A840YNZ2_9SPHN</name>
<reference evidence="1 2" key="1">
    <citation type="submission" date="2020-08" db="EMBL/GenBank/DDBJ databases">
        <title>Genomic Encyclopedia of Type Strains, Phase IV (KMG-IV): sequencing the most valuable type-strain genomes for metagenomic binning, comparative biology and taxonomic classification.</title>
        <authorList>
            <person name="Goeker M."/>
        </authorList>
    </citation>
    <scope>NUCLEOTIDE SEQUENCE [LARGE SCALE GENOMIC DNA]</scope>
    <source>
        <strain evidence="1 2">DSM 26736</strain>
    </source>
</reference>
<dbReference type="InterPro" id="IPR023214">
    <property type="entry name" value="HAD_sf"/>
</dbReference>
<gene>
    <name evidence="1" type="ORF">FHT02_003413</name>
</gene>
<dbReference type="EMBL" id="JACIJF010000013">
    <property type="protein sequence ID" value="MBB5712156.1"/>
    <property type="molecule type" value="Genomic_DNA"/>
</dbReference>
<keyword evidence="1" id="KW-0378">Hydrolase</keyword>
<sequence length="95" mass="9991">MIQANLKQRLPRFAIALGGASSADITREGVNKATGLQKLAAHTGITTADMIFIGDAIFPGGNDYPPFEAGIDCVKVETIDDTRSAIDTIVICLKG</sequence>
<keyword evidence="2" id="KW-1185">Reference proteome</keyword>
<dbReference type="InterPro" id="IPR036412">
    <property type="entry name" value="HAD-like_sf"/>
</dbReference>
<evidence type="ECO:0000313" key="2">
    <source>
        <dbReference type="Proteomes" id="UP000527143"/>
    </source>
</evidence>
<proteinExistence type="predicted"/>
<dbReference type="Pfam" id="PF08282">
    <property type="entry name" value="Hydrolase_3"/>
    <property type="match status" value="1"/>
</dbReference>
<dbReference type="AlphaFoldDB" id="A0A840YNZ2"/>